<protein>
    <recommendedName>
        <fullName evidence="3">SGNH/GDSL hydrolase family protein</fullName>
    </recommendedName>
</protein>
<reference evidence="1 2" key="1">
    <citation type="submission" date="2020-12" db="EMBL/GenBank/DDBJ databases">
        <title>Sulforoseuscoccus oceanibium gen. nov., sp. nov., a representative of the phylum Verrucomicrobia with special cytoplasmic membrane, and proposal of Sulforoseuscoccusaceae fam. nov.</title>
        <authorList>
            <person name="Xi F."/>
        </authorList>
    </citation>
    <scope>NUCLEOTIDE SEQUENCE [LARGE SCALE GENOMIC DNA]</scope>
    <source>
        <strain evidence="1 2">T37</strain>
    </source>
</reference>
<dbReference type="SUPFAM" id="SSF52266">
    <property type="entry name" value="SGNH hydrolase"/>
    <property type="match status" value="1"/>
</dbReference>
<dbReference type="Proteomes" id="UP000475117">
    <property type="component" value="Chromosome"/>
</dbReference>
<name>A0A6B3LCS5_9BACT</name>
<proteinExistence type="predicted"/>
<accession>A0A6B3LCS5</accession>
<dbReference type="GO" id="GO:0016788">
    <property type="term" value="F:hydrolase activity, acting on ester bonds"/>
    <property type="evidence" value="ECO:0007669"/>
    <property type="project" value="UniProtKB-ARBA"/>
</dbReference>
<keyword evidence="2" id="KW-1185">Reference proteome</keyword>
<dbReference type="AlphaFoldDB" id="A0A6B3LCS5"/>
<dbReference type="InterPro" id="IPR036514">
    <property type="entry name" value="SGNH_hydro_sf"/>
</dbReference>
<evidence type="ECO:0000313" key="2">
    <source>
        <dbReference type="Proteomes" id="UP000475117"/>
    </source>
</evidence>
<dbReference type="RefSeq" id="WP_164365010.1">
    <property type="nucleotide sequence ID" value="NZ_CP066776.1"/>
</dbReference>
<dbReference type="Gene3D" id="3.40.50.1110">
    <property type="entry name" value="SGNH hydrolase"/>
    <property type="match status" value="1"/>
</dbReference>
<organism evidence="1 2">
    <name type="scientific">Sulfuriroseicoccus oceanibius</name>
    <dbReference type="NCBI Taxonomy" id="2707525"/>
    <lineage>
        <taxon>Bacteria</taxon>
        <taxon>Pseudomonadati</taxon>
        <taxon>Verrucomicrobiota</taxon>
        <taxon>Verrucomicrobiia</taxon>
        <taxon>Verrucomicrobiales</taxon>
        <taxon>Verrucomicrobiaceae</taxon>
        <taxon>Sulfuriroseicoccus</taxon>
    </lineage>
</organism>
<evidence type="ECO:0008006" key="3">
    <source>
        <dbReference type="Google" id="ProtNLM"/>
    </source>
</evidence>
<gene>
    <name evidence="1" type="ORF">G3M56_003580</name>
</gene>
<dbReference type="EMBL" id="CP066776">
    <property type="protein sequence ID" value="QQL45682.1"/>
    <property type="molecule type" value="Genomic_DNA"/>
</dbReference>
<dbReference type="KEGG" id="soa:G3M56_003580"/>
<dbReference type="CDD" id="cd00229">
    <property type="entry name" value="SGNH_hydrolase"/>
    <property type="match status" value="1"/>
</dbReference>
<sequence>MHWIATVVVGVLLMVGTVVAGPAEDVRARVKQEGAGLKVLFVGNSYSFEVPKAFARVAKREGHGLEVSQVTKGGQRLSGHAADENLKQQIAEGGWDVVVLQEQSQLPSFPAGQVDAQCVPAVRQLVATIRDAGAVPVLFQTWGRRDGDRQNRGDDDFLKMNQRLAAGYARMAASVDPALYVVPVGDAWAAVMAGGNGGALYQRDGSHPSMAGVELAAATIYAALYYDKPEAGSLSQTEGVDRQRLIDAVSQAMRQQGQAAKQ</sequence>
<evidence type="ECO:0000313" key="1">
    <source>
        <dbReference type="EMBL" id="QQL45682.1"/>
    </source>
</evidence>